<name>A0A4U6XAD4_9PEZI</name>
<dbReference type="EMBL" id="PJEX01000229">
    <property type="protein sequence ID" value="TKW52628.1"/>
    <property type="molecule type" value="Genomic_DNA"/>
</dbReference>
<dbReference type="PANTHER" id="PTHR40780">
    <property type="entry name" value="DUF3669 DOMAIN-CONTAINING PROTEIN"/>
    <property type="match status" value="1"/>
</dbReference>
<gene>
    <name evidence="2" type="ORF">CTA1_12542</name>
</gene>
<evidence type="ECO:0000259" key="1">
    <source>
        <dbReference type="Pfam" id="PF12417"/>
    </source>
</evidence>
<organism evidence="2 3">
    <name type="scientific">Colletotrichum tanaceti</name>
    <dbReference type="NCBI Taxonomy" id="1306861"/>
    <lineage>
        <taxon>Eukaryota</taxon>
        <taxon>Fungi</taxon>
        <taxon>Dikarya</taxon>
        <taxon>Ascomycota</taxon>
        <taxon>Pezizomycotina</taxon>
        <taxon>Sordariomycetes</taxon>
        <taxon>Hypocreomycetidae</taxon>
        <taxon>Glomerellales</taxon>
        <taxon>Glomerellaceae</taxon>
        <taxon>Colletotrichum</taxon>
        <taxon>Colletotrichum destructivum species complex</taxon>
    </lineage>
</organism>
<protein>
    <recommendedName>
        <fullName evidence="1">DUF3669 domain-containing protein</fullName>
    </recommendedName>
</protein>
<feature type="domain" description="DUF3669" evidence="1">
    <location>
        <begin position="61"/>
        <end position="124"/>
    </location>
</feature>
<accession>A0A4U6XAD4</accession>
<evidence type="ECO:0000313" key="2">
    <source>
        <dbReference type="EMBL" id="TKW52628.1"/>
    </source>
</evidence>
<reference evidence="2 3" key="1">
    <citation type="journal article" date="2019" name="PLoS ONE">
        <title>Comparative genome analysis indicates high evolutionary potential of pathogenicity genes in Colletotrichum tanaceti.</title>
        <authorList>
            <person name="Lelwala R.V."/>
            <person name="Korhonen P.K."/>
            <person name="Young N.D."/>
            <person name="Scott J.B."/>
            <person name="Ades P.A."/>
            <person name="Gasser R.B."/>
            <person name="Taylor P.W.J."/>
        </authorList>
    </citation>
    <scope>NUCLEOTIDE SEQUENCE [LARGE SCALE GENOMIC DNA]</scope>
    <source>
        <strain evidence="2">BRIP57314</strain>
    </source>
</reference>
<dbReference type="Proteomes" id="UP000310108">
    <property type="component" value="Unassembled WGS sequence"/>
</dbReference>
<evidence type="ECO:0000313" key="3">
    <source>
        <dbReference type="Proteomes" id="UP000310108"/>
    </source>
</evidence>
<dbReference type="InterPro" id="IPR022137">
    <property type="entry name" value="Znf_prot_DUF3669"/>
</dbReference>
<dbReference type="AlphaFoldDB" id="A0A4U6XAD4"/>
<dbReference type="PANTHER" id="PTHR40780:SF2">
    <property type="entry name" value="DUF3669 DOMAIN-CONTAINING PROTEIN"/>
    <property type="match status" value="1"/>
</dbReference>
<dbReference type="OrthoDB" id="2993351at2759"/>
<dbReference type="STRING" id="1306861.A0A4U6XAD4"/>
<dbReference type="Pfam" id="PF12417">
    <property type="entry name" value="DUF3669"/>
    <property type="match status" value="1"/>
</dbReference>
<sequence length="157" mass="17721">MAEALAVMHWRVRCDAFDVEFVLGSSPKLRARCALTTWNREPGDDNNNNTNPECLQRAVQVWLLDFNQVGNITMDEEGVDKAVRGLWDNDPYYPRPACHETNTTEVRLWEAFKDVYLAASVGIRADTSLPLSFIAKVEKEATARSAKAIAGKKKQRH</sequence>
<keyword evidence="3" id="KW-1185">Reference proteome</keyword>
<comment type="caution">
    <text evidence="2">The sequence shown here is derived from an EMBL/GenBank/DDBJ whole genome shotgun (WGS) entry which is preliminary data.</text>
</comment>
<proteinExistence type="predicted"/>